<evidence type="ECO:0000256" key="1">
    <source>
        <dbReference type="ARBA" id="ARBA00004141"/>
    </source>
</evidence>
<evidence type="ECO:0000256" key="6">
    <source>
        <dbReference type="ARBA" id="ARBA00023157"/>
    </source>
</evidence>
<dbReference type="Gene3D" id="1.20.1070.10">
    <property type="entry name" value="Rhodopsin 7-helix transmembrane proteins"/>
    <property type="match status" value="1"/>
</dbReference>
<feature type="transmembrane region" description="Helical" evidence="10">
    <location>
        <begin position="237"/>
        <end position="260"/>
    </location>
</feature>
<keyword evidence="4 9" id="KW-0297">G-protein coupled receptor</keyword>
<comment type="subcellular location">
    <subcellularLocation>
        <location evidence="1">Membrane</location>
        <topology evidence="1">Multi-pass membrane protein</topology>
    </subcellularLocation>
</comment>
<keyword evidence="8 9" id="KW-0807">Transducer</keyword>
<accession>A0A4X2K6E7</accession>
<feature type="domain" description="G-protein coupled receptors family 1 profile" evidence="11">
    <location>
        <begin position="40"/>
        <end position="292"/>
    </location>
</feature>
<feature type="transmembrane region" description="Helical" evidence="10">
    <location>
        <begin position="195"/>
        <end position="217"/>
    </location>
</feature>
<comment type="similarity">
    <text evidence="9">Belongs to the G-protein coupled receptor 1 family.</text>
</comment>
<name>A0A4X2K6E7_VOMUR</name>
<dbReference type="InterPro" id="IPR000405">
    <property type="entry name" value="Galanin_rcpt"/>
</dbReference>
<keyword evidence="6" id="KW-1015">Disulfide bond</keyword>
<evidence type="ECO:0000256" key="8">
    <source>
        <dbReference type="ARBA" id="ARBA00023224"/>
    </source>
</evidence>
<keyword evidence="3 10" id="KW-1133">Transmembrane helix</keyword>
<feature type="transmembrane region" description="Helical" evidence="10">
    <location>
        <begin position="99"/>
        <end position="120"/>
    </location>
</feature>
<dbReference type="InterPro" id="IPR017452">
    <property type="entry name" value="GPCR_Rhodpsn_7TM"/>
</dbReference>
<dbReference type="PROSITE" id="PS50262">
    <property type="entry name" value="G_PROTEIN_RECEP_F1_2"/>
    <property type="match status" value="1"/>
</dbReference>
<sequence>ATWADDSGAATSLFPTPLMWRLGIVVPVVFALIFLLGTVGNGLVLAGLLRPGPSKGSPTNLFILNLAVADLCFLTCCVPFQAVIYTLDSWPFGTFACKAVHLLIYLTMYTSSFTLAAVSVDRYLAIRHPLRSRSLRTSQNAWAATGLIWLLALLFSGPYFSYYWTVQYGRLVLCVPGWEDESRRALDLVTFAVGYLLPMAVVTLAYARTFCFLWVAVDPRSPALETRRQAKARAGRAMLAVAALFGLCWLPHHVVILYFWFGHFPFNWATYACRLASHCLSYANSCLKPLVYALASKHFRKRFRHLCPSHCRSHHHQCLPAQGSGPPKGARYSSSLGLPPLPYLSGPFSPLIDPIPASFMAINSSWSNHVFKPYLPR</sequence>
<evidence type="ECO:0000259" key="11">
    <source>
        <dbReference type="PROSITE" id="PS50262"/>
    </source>
</evidence>
<dbReference type="PANTHER" id="PTHR45695:SF33">
    <property type="entry name" value="GALANIN RECEPTOR 3"/>
    <property type="match status" value="1"/>
</dbReference>
<dbReference type="STRING" id="29139.ENSVURP00010004775"/>
<dbReference type="PROSITE" id="PS00237">
    <property type="entry name" value="G_PROTEIN_RECEP_F1_1"/>
    <property type="match status" value="1"/>
</dbReference>
<keyword evidence="7 9" id="KW-0675">Receptor</keyword>
<dbReference type="Pfam" id="PF00001">
    <property type="entry name" value="7tm_1"/>
    <property type="match status" value="1"/>
</dbReference>
<proteinExistence type="inferred from homology"/>
<organism evidence="12 13">
    <name type="scientific">Vombatus ursinus</name>
    <name type="common">Common wombat</name>
    <dbReference type="NCBI Taxonomy" id="29139"/>
    <lineage>
        <taxon>Eukaryota</taxon>
        <taxon>Metazoa</taxon>
        <taxon>Chordata</taxon>
        <taxon>Craniata</taxon>
        <taxon>Vertebrata</taxon>
        <taxon>Euteleostomi</taxon>
        <taxon>Mammalia</taxon>
        <taxon>Metatheria</taxon>
        <taxon>Diprotodontia</taxon>
        <taxon>Vombatidae</taxon>
        <taxon>Vombatus</taxon>
    </lineage>
</organism>
<evidence type="ECO:0000256" key="3">
    <source>
        <dbReference type="ARBA" id="ARBA00022989"/>
    </source>
</evidence>
<feature type="transmembrane region" description="Helical" evidence="10">
    <location>
        <begin position="61"/>
        <end position="87"/>
    </location>
</feature>
<keyword evidence="13" id="KW-1185">Reference proteome</keyword>
<dbReference type="PANTHER" id="PTHR45695">
    <property type="entry name" value="LEUCOKININ RECEPTOR-RELATED"/>
    <property type="match status" value="1"/>
</dbReference>
<dbReference type="GO" id="GO:0005886">
    <property type="term" value="C:plasma membrane"/>
    <property type="evidence" value="ECO:0007669"/>
    <property type="project" value="TreeGrafter"/>
</dbReference>
<evidence type="ECO:0000256" key="4">
    <source>
        <dbReference type="ARBA" id="ARBA00023040"/>
    </source>
</evidence>
<reference evidence="12" key="3">
    <citation type="submission" date="2025-09" db="UniProtKB">
        <authorList>
            <consortium name="Ensembl"/>
        </authorList>
    </citation>
    <scope>IDENTIFICATION</scope>
</reference>
<feature type="transmembrane region" description="Helical" evidence="10">
    <location>
        <begin position="141"/>
        <end position="162"/>
    </location>
</feature>
<dbReference type="GO" id="GO:0004966">
    <property type="term" value="F:galanin receptor activity"/>
    <property type="evidence" value="ECO:0007669"/>
    <property type="project" value="InterPro"/>
</dbReference>
<evidence type="ECO:0000256" key="10">
    <source>
        <dbReference type="SAM" id="Phobius"/>
    </source>
</evidence>
<protein>
    <recommendedName>
        <fullName evidence="11">G-protein coupled receptors family 1 profile domain-containing protein</fullName>
    </recommendedName>
</protein>
<evidence type="ECO:0000256" key="7">
    <source>
        <dbReference type="ARBA" id="ARBA00023170"/>
    </source>
</evidence>
<dbReference type="OMA" id="YQIVHYH"/>
<reference evidence="13" key="1">
    <citation type="submission" date="2018-12" db="EMBL/GenBank/DDBJ databases">
        <authorList>
            <person name="Yazar S."/>
        </authorList>
    </citation>
    <scope>NUCLEOTIDE SEQUENCE [LARGE SCALE GENOMIC DNA]</scope>
</reference>
<dbReference type="PRINTS" id="PR01420">
    <property type="entry name" value="GALANIN3R"/>
</dbReference>
<evidence type="ECO:0000313" key="13">
    <source>
        <dbReference type="Proteomes" id="UP000314987"/>
    </source>
</evidence>
<dbReference type="SUPFAM" id="SSF81321">
    <property type="entry name" value="Family A G protein-coupled receptor-like"/>
    <property type="match status" value="1"/>
</dbReference>
<dbReference type="PRINTS" id="PR00663">
    <property type="entry name" value="GALANINR"/>
</dbReference>
<dbReference type="InterPro" id="IPR000276">
    <property type="entry name" value="GPCR_Rhodpsn"/>
</dbReference>
<dbReference type="AlphaFoldDB" id="A0A4X2K6E7"/>
<dbReference type="Proteomes" id="UP000314987">
    <property type="component" value="Unassembled WGS sequence"/>
</dbReference>
<keyword evidence="5 10" id="KW-0472">Membrane</keyword>
<dbReference type="GeneTree" id="ENSGT01130000278323"/>
<keyword evidence="2 9" id="KW-0812">Transmembrane</keyword>
<feature type="transmembrane region" description="Helical" evidence="10">
    <location>
        <begin position="24"/>
        <end position="49"/>
    </location>
</feature>
<dbReference type="PRINTS" id="PR00237">
    <property type="entry name" value="GPCRRHODOPSN"/>
</dbReference>
<evidence type="ECO:0000256" key="2">
    <source>
        <dbReference type="ARBA" id="ARBA00022692"/>
    </source>
</evidence>
<evidence type="ECO:0000256" key="5">
    <source>
        <dbReference type="ARBA" id="ARBA00023136"/>
    </source>
</evidence>
<dbReference type="InterPro" id="IPR003908">
    <property type="entry name" value="Galnin_3_rcpt"/>
</dbReference>
<evidence type="ECO:0000313" key="12">
    <source>
        <dbReference type="Ensembl" id="ENSVURP00010004775.1"/>
    </source>
</evidence>
<evidence type="ECO:0000256" key="9">
    <source>
        <dbReference type="RuleBase" id="RU000688"/>
    </source>
</evidence>
<dbReference type="Ensembl" id="ENSVURT00010005416.1">
    <property type="protein sequence ID" value="ENSVURP00010004775.1"/>
    <property type="gene ID" value="ENSVURG00010003777.1"/>
</dbReference>
<reference evidence="12" key="2">
    <citation type="submission" date="2025-08" db="UniProtKB">
        <authorList>
            <consortium name="Ensembl"/>
        </authorList>
    </citation>
    <scope>IDENTIFICATION</scope>
</reference>